<proteinExistence type="predicted"/>
<accession>A0A0E9RTB8</accession>
<dbReference type="AlphaFoldDB" id="A0A0E9RTB8"/>
<feature type="signal peptide" evidence="1">
    <location>
        <begin position="1"/>
        <end position="17"/>
    </location>
</feature>
<dbReference type="EMBL" id="GBXM01076485">
    <property type="protein sequence ID" value="JAH32092.1"/>
    <property type="molecule type" value="Transcribed_RNA"/>
</dbReference>
<keyword evidence="1" id="KW-0732">Signal</keyword>
<reference evidence="2" key="1">
    <citation type="submission" date="2014-11" db="EMBL/GenBank/DDBJ databases">
        <authorList>
            <person name="Amaro Gonzalez C."/>
        </authorList>
    </citation>
    <scope>NUCLEOTIDE SEQUENCE</scope>
</reference>
<name>A0A0E9RTB8_ANGAN</name>
<sequence>MQRIMQIICLIFSGGWADLSKGQTFQIVYMECYTL</sequence>
<reference evidence="2" key="2">
    <citation type="journal article" date="2015" name="Fish Shellfish Immunol.">
        <title>Early steps in the European eel (Anguilla anguilla)-Vibrio vulnificus interaction in the gills: Role of the RtxA13 toxin.</title>
        <authorList>
            <person name="Callol A."/>
            <person name="Pajuelo D."/>
            <person name="Ebbesson L."/>
            <person name="Teles M."/>
            <person name="MacKenzie S."/>
            <person name="Amaro C."/>
        </authorList>
    </citation>
    <scope>NUCLEOTIDE SEQUENCE</scope>
</reference>
<organism evidence="2">
    <name type="scientific">Anguilla anguilla</name>
    <name type="common">European freshwater eel</name>
    <name type="synonym">Muraena anguilla</name>
    <dbReference type="NCBI Taxonomy" id="7936"/>
    <lineage>
        <taxon>Eukaryota</taxon>
        <taxon>Metazoa</taxon>
        <taxon>Chordata</taxon>
        <taxon>Craniata</taxon>
        <taxon>Vertebrata</taxon>
        <taxon>Euteleostomi</taxon>
        <taxon>Actinopterygii</taxon>
        <taxon>Neopterygii</taxon>
        <taxon>Teleostei</taxon>
        <taxon>Anguilliformes</taxon>
        <taxon>Anguillidae</taxon>
        <taxon>Anguilla</taxon>
    </lineage>
</organism>
<evidence type="ECO:0000256" key="1">
    <source>
        <dbReference type="SAM" id="SignalP"/>
    </source>
</evidence>
<feature type="chain" id="PRO_5002432051" evidence="1">
    <location>
        <begin position="18"/>
        <end position="35"/>
    </location>
</feature>
<evidence type="ECO:0000313" key="2">
    <source>
        <dbReference type="EMBL" id="JAH32092.1"/>
    </source>
</evidence>
<protein>
    <submittedName>
        <fullName evidence="2">Uncharacterized protein</fullName>
    </submittedName>
</protein>